<feature type="compositionally biased region" description="Low complexity" evidence="6">
    <location>
        <begin position="30"/>
        <end position="50"/>
    </location>
</feature>
<accession>A0A9D2I547</accession>
<evidence type="ECO:0000256" key="3">
    <source>
        <dbReference type="ARBA" id="ARBA00023136"/>
    </source>
</evidence>
<keyword evidence="5" id="KW-0449">Lipoprotein</keyword>
<name>A0A9D2I547_9FIRM</name>
<dbReference type="PANTHER" id="PTHR43649">
    <property type="entry name" value="ARABINOSE-BINDING PROTEIN-RELATED"/>
    <property type="match status" value="1"/>
</dbReference>
<keyword evidence="4" id="KW-0564">Palmitate</keyword>
<feature type="signal peptide" evidence="7">
    <location>
        <begin position="1"/>
        <end position="20"/>
    </location>
</feature>
<dbReference type="PROSITE" id="PS51257">
    <property type="entry name" value="PROKAR_LIPOPROTEIN"/>
    <property type="match status" value="1"/>
</dbReference>
<dbReference type="PANTHER" id="PTHR43649:SF33">
    <property type="entry name" value="POLYGALACTURONAN_RHAMNOGALACTURONAN-BINDING PROTEIN YTCQ"/>
    <property type="match status" value="1"/>
</dbReference>
<protein>
    <submittedName>
        <fullName evidence="8">Extracellular solute-binding protein</fullName>
    </submittedName>
</protein>
<evidence type="ECO:0000256" key="4">
    <source>
        <dbReference type="ARBA" id="ARBA00023139"/>
    </source>
</evidence>
<dbReference type="SUPFAM" id="SSF53850">
    <property type="entry name" value="Periplasmic binding protein-like II"/>
    <property type="match status" value="1"/>
</dbReference>
<proteinExistence type="predicted"/>
<dbReference type="Pfam" id="PF01547">
    <property type="entry name" value="SBP_bac_1"/>
    <property type="match status" value="1"/>
</dbReference>
<reference evidence="8" key="2">
    <citation type="submission" date="2021-04" db="EMBL/GenBank/DDBJ databases">
        <authorList>
            <person name="Gilroy R."/>
        </authorList>
    </citation>
    <scope>NUCLEOTIDE SEQUENCE</scope>
    <source>
        <strain evidence="8">CHK179-7159</strain>
    </source>
</reference>
<dbReference type="Gene3D" id="3.40.190.10">
    <property type="entry name" value="Periplasmic binding protein-like II"/>
    <property type="match status" value="2"/>
</dbReference>
<organism evidence="8 9">
    <name type="scientific">Candidatus Eisenbergiella merdipullorum</name>
    <dbReference type="NCBI Taxonomy" id="2838553"/>
    <lineage>
        <taxon>Bacteria</taxon>
        <taxon>Bacillati</taxon>
        <taxon>Bacillota</taxon>
        <taxon>Clostridia</taxon>
        <taxon>Lachnospirales</taxon>
        <taxon>Lachnospiraceae</taxon>
        <taxon>Eisenbergiella</taxon>
    </lineage>
</organism>
<gene>
    <name evidence="8" type="ORF">H9717_04930</name>
</gene>
<keyword evidence="2 7" id="KW-0732">Signal</keyword>
<comment type="caution">
    <text evidence="8">The sequence shown here is derived from an EMBL/GenBank/DDBJ whole genome shotgun (WGS) entry which is preliminary data.</text>
</comment>
<feature type="chain" id="PRO_5038649512" evidence="7">
    <location>
        <begin position="21"/>
        <end position="585"/>
    </location>
</feature>
<evidence type="ECO:0000256" key="7">
    <source>
        <dbReference type="SAM" id="SignalP"/>
    </source>
</evidence>
<evidence type="ECO:0000256" key="1">
    <source>
        <dbReference type="ARBA" id="ARBA00022475"/>
    </source>
</evidence>
<dbReference type="EMBL" id="DWYY01000054">
    <property type="protein sequence ID" value="HJA92447.1"/>
    <property type="molecule type" value="Genomic_DNA"/>
</dbReference>
<evidence type="ECO:0000313" key="8">
    <source>
        <dbReference type="EMBL" id="HJA92447.1"/>
    </source>
</evidence>
<dbReference type="Proteomes" id="UP000886858">
    <property type="component" value="Unassembled WGS sequence"/>
</dbReference>
<feature type="region of interest" description="Disordered" evidence="6">
    <location>
        <begin position="27"/>
        <end position="50"/>
    </location>
</feature>
<reference evidence="8" key="1">
    <citation type="journal article" date="2021" name="PeerJ">
        <title>Extensive microbial diversity within the chicken gut microbiome revealed by metagenomics and culture.</title>
        <authorList>
            <person name="Gilroy R."/>
            <person name="Ravi A."/>
            <person name="Getino M."/>
            <person name="Pursley I."/>
            <person name="Horton D.L."/>
            <person name="Alikhan N.F."/>
            <person name="Baker D."/>
            <person name="Gharbi K."/>
            <person name="Hall N."/>
            <person name="Watson M."/>
            <person name="Adriaenssens E.M."/>
            <person name="Foster-Nyarko E."/>
            <person name="Jarju S."/>
            <person name="Secka A."/>
            <person name="Antonio M."/>
            <person name="Oren A."/>
            <person name="Chaudhuri R.R."/>
            <person name="La Ragione R."/>
            <person name="Hildebrand F."/>
            <person name="Pallen M.J."/>
        </authorList>
    </citation>
    <scope>NUCLEOTIDE SEQUENCE</scope>
    <source>
        <strain evidence="8">CHK179-7159</strain>
    </source>
</reference>
<sequence length="585" mass="64905">MKRKKQLTAFALAGVMLLTAAGCGKQTADETQPTTAPSSASSEAAATAPENELSWLNSSQTLPIVKEGTDKTLSMYIRMAADSPEPEHQYTYRFIEEGMNINLEVTKMSGDGQAEFLSLAFASNELPDIIIDSQLSADQLVNYGANEGQILDLAPYLNETYMPNLTAIYEEHPEYKSAIQDSEGHIWSVGAIADITDREQVPRAFLNYDLLEELNLEVPETLDEFLDAMRAVKAAYPDDYPIGGSYTRSNPMMYLLNAFGYLTSDAAGQSIALRNGEVVLPVADREAYGEFLKFMNVLYEEGLIHPDFFTMDSNTAKSVVVGGNPAFVTDAPFTLWDDFGGWWGPIPLTSDWNPTPQWPAGNGVLNAGGAVVTSQCEDPELAATFLDYFYTYPTYRLGVMGPLRDTQSEYLFGVGGRYYDESANYQSTYVDVVENPGKWNSNAEYVAQEIQLWNYFVFGDGRYSADLGEPSRAETDPDLSGADDPAELRHTIEGGQKHFELALQNTVCKYVTTDVYPKNVYLDPDVSVEANHLLTAISEYATQESAKFIIGARPLEELDSYFDEIENLGALDYVQIYKDYYESIQ</sequence>
<evidence type="ECO:0000256" key="5">
    <source>
        <dbReference type="ARBA" id="ARBA00023288"/>
    </source>
</evidence>
<evidence type="ECO:0000313" key="9">
    <source>
        <dbReference type="Proteomes" id="UP000886858"/>
    </source>
</evidence>
<keyword evidence="1" id="KW-1003">Cell membrane</keyword>
<dbReference type="InterPro" id="IPR050490">
    <property type="entry name" value="Bact_solute-bd_prot1"/>
</dbReference>
<evidence type="ECO:0000256" key="2">
    <source>
        <dbReference type="ARBA" id="ARBA00022729"/>
    </source>
</evidence>
<dbReference type="InterPro" id="IPR006059">
    <property type="entry name" value="SBP"/>
</dbReference>
<keyword evidence="3" id="KW-0472">Membrane</keyword>
<evidence type="ECO:0000256" key="6">
    <source>
        <dbReference type="SAM" id="MobiDB-lite"/>
    </source>
</evidence>
<dbReference type="AlphaFoldDB" id="A0A9D2I547"/>